<comment type="caution">
    <text evidence="15">The sequence shown here is derived from an EMBL/GenBank/DDBJ whole genome shotgun (WGS) entry which is preliminary data.</text>
</comment>
<keyword evidence="16" id="KW-1185">Reference proteome</keyword>
<evidence type="ECO:0000313" key="16">
    <source>
        <dbReference type="Proteomes" id="UP000324738"/>
    </source>
</evidence>
<feature type="transmembrane region" description="Helical" evidence="14">
    <location>
        <begin position="158"/>
        <end position="179"/>
    </location>
</feature>
<dbReference type="Proteomes" id="UP000324738">
    <property type="component" value="Unassembled WGS sequence"/>
</dbReference>
<dbReference type="PANTHER" id="PTHR43448">
    <property type="entry name" value="PROTOHEME IX FARNESYLTRANSFERASE, MITOCHONDRIAL"/>
    <property type="match status" value="1"/>
</dbReference>
<evidence type="ECO:0000256" key="3">
    <source>
        <dbReference type="ARBA" id="ARBA00012292"/>
    </source>
</evidence>
<evidence type="ECO:0000256" key="8">
    <source>
        <dbReference type="ARBA" id="ARBA00023133"/>
    </source>
</evidence>
<keyword evidence="7 14" id="KW-1133">Transmembrane helix</keyword>
<evidence type="ECO:0000313" key="15">
    <source>
        <dbReference type="EMBL" id="KAA0972481.1"/>
    </source>
</evidence>
<comment type="function">
    <text evidence="14">Converts heme B (protoheme IX) to heme O by substitution of the vinyl group on carbon 2 of heme B porphyrin ring with a hydroxyethyl farnesyl side group.</text>
</comment>
<keyword evidence="4 14" id="KW-1003">Cell membrane</keyword>
<comment type="similarity">
    <text evidence="14">Belongs to the UbiA prenyltransferase family. Protoheme IX farnesyltransferase subfamily.</text>
</comment>
<dbReference type="AlphaFoldDB" id="A0A5B0E3G8"/>
<evidence type="ECO:0000256" key="14">
    <source>
        <dbReference type="HAMAP-Rule" id="MF_00154"/>
    </source>
</evidence>
<evidence type="ECO:0000256" key="2">
    <source>
        <dbReference type="ARBA" id="ARBA00004919"/>
    </source>
</evidence>
<dbReference type="CDD" id="cd13957">
    <property type="entry name" value="PT_UbiA_Cox10"/>
    <property type="match status" value="1"/>
</dbReference>
<dbReference type="PANTHER" id="PTHR43448:SF7">
    <property type="entry name" value="4-HYDROXYBENZOATE SOLANESYLTRANSFERASE"/>
    <property type="match status" value="1"/>
</dbReference>
<evidence type="ECO:0000256" key="5">
    <source>
        <dbReference type="ARBA" id="ARBA00022679"/>
    </source>
</evidence>
<keyword evidence="6 14" id="KW-0812">Transmembrane</keyword>
<dbReference type="NCBIfam" id="NF003349">
    <property type="entry name" value="PRK04375.1-2"/>
    <property type="match status" value="1"/>
</dbReference>
<dbReference type="EMBL" id="VTWH01000001">
    <property type="protein sequence ID" value="KAA0972481.1"/>
    <property type="molecule type" value="Genomic_DNA"/>
</dbReference>
<dbReference type="NCBIfam" id="TIGR01473">
    <property type="entry name" value="cyoE_ctaB"/>
    <property type="match status" value="1"/>
</dbReference>
<evidence type="ECO:0000256" key="7">
    <source>
        <dbReference type="ARBA" id="ARBA00022989"/>
    </source>
</evidence>
<feature type="transmembrane region" description="Helical" evidence="14">
    <location>
        <begin position="129"/>
        <end position="146"/>
    </location>
</feature>
<evidence type="ECO:0000256" key="10">
    <source>
        <dbReference type="ARBA" id="ARBA00030253"/>
    </source>
</evidence>
<reference evidence="15 16" key="1">
    <citation type="submission" date="2019-08" db="EMBL/GenBank/DDBJ databases">
        <title>Aureimonas fodiniaquatilis sp. nov., isolated from a coal mine wastewater.</title>
        <authorList>
            <person name="Kim W."/>
        </authorList>
    </citation>
    <scope>NUCLEOTIDE SEQUENCE [LARGE SCALE GENOMIC DNA]</scope>
    <source>
        <strain evidence="15 16">CAU 1482</strain>
    </source>
</reference>
<feature type="transmembrane region" description="Helical" evidence="14">
    <location>
        <begin position="37"/>
        <end position="56"/>
    </location>
</feature>
<comment type="miscellaneous">
    <text evidence="14">Carbon 2 of the heme B porphyrin ring is defined according to the Fischer nomenclature.</text>
</comment>
<feature type="transmembrane region" description="Helical" evidence="14">
    <location>
        <begin position="103"/>
        <end position="123"/>
    </location>
</feature>
<feature type="transmembrane region" description="Helical" evidence="14">
    <location>
        <begin position="243"/>
        <end position="268"/>
    </location>
</feature>
<feature type="transmembrane region" description="Helical" evidence="14">
    <location>
        <begin position="185"/>
        <end position="205"/>
    </location>
</feature>
<proteinExistence type="inferred from homology"/>
<dbReference type="InterPro" id="IPR006369">
    <property type="entry name" value="Protohaem_IX_farnesylTrfase"/>
</dbReference>
<comment type="subcellular location">
    <subcellularLocation>
        <location evidence="1 14">Cell membrane</location>
        <topology evidence="1 14">Multi-pass membrane protein</topology>
    </subcellularLocation>
</comment>
<organism evidence="15 16">
    <name type="scientific">Aureimonas fodinaquatilis</name>
    <dbReference type="NCBI Taxonomy" id="2565783"/>
    <lineage>
        <taxon>Bacteria</taxon>
        <taxon>Pseudomonadati</taxon>
        <taxon>Pseudomonadota</taxon>
        <taxon>Alphaproteobacteria</taxon>
        <taxon>Hyphomicrobiales</taxon>
        <taxon>Aurantimonadaceae</taxon>
        <taxon>Aureimonas</taxon>
    </lineage>
</organism>
<feature type="transmembrane region" description="Helical" evidence="14">
    <location>
        <begin position="62"/>
        <end position="82"/>
    </location>
</feature>
<feature type="transmembrane region" description="Helical" evidence="14">
    <location>
        <begin position="289"/>
        <end position="310"/>
    </location>
</feature>
<evidence type="ECO:0000256" key="6">
    <source>
        <dbReference type="ARBA" id="ARBA00022692"/>
    </source>
</evidence>
<gene>
    <name evidence="14" type="primary">ctaB</name>
    <name evidence="15" type="ORF">FPY71_05170</name>
</gene>
<dbReference type="Pfam" id="PF01040">
    <property type="entry name" value="UbiA"/>
    <property type="match status" value="1"/>
</dbReference>
<dbReference type="HAMAP" id="MF_00154">
    <property type="entry name" value="CyoE_CtaB"/>
    <property type="match status" value="1"/>
</dbReference>
<comment type="pathway">
    <text evidence="2 14">Porphyrin-containing compound metabolism; heme O biosynthesis; heme O from protoheme: step 1/1.</text>
</comment>
<dbReference type="GO" id="GO:0048034">
    <property type="term" value="P:heme O biosynthetic process"/>
    <property type="evidence" value="ECO:0007669"/>
    <property type="project" value="UniProtKB-UniRule"/>
</dbReference>
<dbReference type="RefSeq" id="WP_149298233.1">
    <property type="nucleotide sequence ID" value="NZ_VTWH01000001.1"/>
</dbReference>
<protein>
    <recommendedName>
        <fullName evidence="11 14">Protoheme IX farnesyltransferase</fullName>
        <ecNumber evidence="3 14">2.5.1.141</ecNumber>
    </recommendedName>
    <alternativeName>
        <fullName evidence="12 14">Heme B farnesyltransferase</fullName>
    </alternativeName>
    <alternativeName>
        <fullName evidence="10 14">Heme O synthase</fullName>
    </alternativeName>
</protein>
<name>A0A5B0E3G8_9HYPH</name>
<dbReference type="GO" id="GO:0008495">
    <property type="term" value="F:protoheme IX farnesyltransferase activity"/>
    <property type="evidence" value="ECO:0007669"/>
    <property type="project" value="UniProtKB-UniRule"/>
</dbReference>
<dbReference type="OrthoDB" id="9814417at2"/>
<dbReference type="GO" id="GO:0005886">
    <property type="term" value="C:plasma membrane"/>
    <property type="evidence" value="ECO:0007669"/>
    <property type="project" value="UniProtKB-SubCell"/>
</dbReference>
<keyword evidence="5 14" id="KW-0808">Transferase</keyword>
<comment type="catalytic activity">
    <reaction evidence="13 14">
        <text>heme b + (2E,6E)-farnesyl diphosphate + H2O = Fe(II)-heme o + diphosphate</text>
        <dbReference type="Rhea" id="RHEA:28070"/>
        <dbReference type="ChEBI" id="CHEBI:15377"/>
        <dbReference type="ChEBI" id="CHEBI:33019"/>
        <dbReference type="ChEBI" id="CHEBI:60344"/>
        <dbReference type="ChEBI" id="CHEBI:60530"/>
        <dbReference type="ChEBI" id="CHEBI:175763"/>
        <dbReference type="EC" id="2.5.1.141"/>
    </reaction>
</comment>
<sequence length="319" mass="34226">MKVSILSATDFSHNAISRPGISLAGPGDFISLLKPRVMSLVMLTAVTGFVLAPGSVHPVLGFISLLAIALGAGASGALNMWYDADIDRLMSRTAKRPVPSGRITAEAALAFGLSLSIFSVLLLGLVANWFAAGFLAFTIWFYAVFYTMALKRRTTQNIVIGGAAGAFPPMVGWAVVTGGVSLESFVLFLIIFLWTPPHFWALALFKMGDYGKAGVPMLPNVAGTAATRLQIFVYSLILVPVGVAPYLLGFASPVYGVVSALLGLNFLRHGLAVFRMSDQDEEMLPAKKLFRFSIVYLFSLFVLLLIEGVIERFVGFGGF</sequence>
<dbReference type="Gene3D" id="1.10.357.140">
    <property type="entry name" value="UbiA prenyltransferase"/>
    <property type="match status" value="1"/>
</dbReference>
<dbReference type="PROSITE" id="PS00943">
    <property type="entry name" value="UBIA"/>
    <property type="match status" value="1"/>
</dbReference>
<dbReference type="InterPro" id="IPR030470">
    <property type="entry name" value="UbiA_prenylTrfase_CS"/>
</dbReference>
<evidence type="ECO:0000256" key="12">
    <source>
        <dbReference type="ARBA" id="ARBA00042475"/>
    </source>
</evidence>
<dbReference type="EC" id="2.5.1.141" evidence="3 14"/>
<dbReference type="UniPathway" id="UPA00834">
    <property type="reaction ID" value="UER00712"/>
</dbReference>
<dbReference type="InterPro" id="IPR000537">
    <property type="entry name" value="UbiA_prenyltransferase"/>
</dbReference>
<evidence type="ECO:0000256" key="1">
    <source>
        <dbReference type="ARBA" id="ARBA00004651"/>
    </source>
</evidence>
<evidence type="ECO:0000256" key="4">
    <source>
        <dbReference type="ARBA" id="ARBA00022475"/>
    </source>
</evidence>
<evidence type="ECO:0000256" key="13">
    <source>
        <dbReference type="ARBA" id="ARBA00047690"/>
    </source>
</evidence>
<keyword evidence="8 14" id="KW-0350">Heme biosynthesis</keyword>
<accession>A0A5B0E3G8</accession>
<keyword evidence="9 14" id="KW-0472">Membrane</keyword>
<evidence type="ECO:0000256" key="11">
    <source>
        <dbReference type="ARBA" id="ARBA00040810"/>
    </source>
</evidence>
<dbReference type="InterPro" id="IPR044878">
    <property type="entry name" value="UbiA_sf"/>
</dbReference>
<evidence type="ECO:0000256" key="9">
    <source>
        <dbReference type="ARBA" id="ARBA00023136"/>
    </source>
</evidence>